<dbReference type="SUPFAM" id="SSF53098">
    <property type="entry name" value="Ribonuclease H-like"/>
    <property type="match status" value="1"/>
</dbReference>
<dbReference type="InterPro" id="IPR012337">
    <property type="entry name" value="RNaseH-like_sf"/>
</dbReference>
<dbReference type="PANTHER" id="PTHR46289">
    <property type="entry name" value="52 KDA REPRESSOR OF THE INHIBITOR OF THE PROTEIN KINASE-LIKE PROTEIN-RELATED"/>
    <property type="match status" value="1"/>
</dbReference>
<proteinExistence type="predicted"/>
<dbReference type="PANTHER" id="PTHR46289:SF14">
    <property type="entry name" value="DUF4371 DOMAIN-CONTAINING PROTEIN"/>
    <property type="match status" value="1"/>
</dbReference>
<protein>
    <submittedName>
        <fullName evidence="3">Uncharacterized protein LOC100906389</fullName>
    </submittedName>
</protein>
<dbReference type="GeneID" id="100906389"/>
<evidence type="ECO:0000259" key="1">
    <source>
        <dbReference type="Pfam" id="PF05699"/>
    </source>
</evidence>
<evidence type="ECO:0000313" key="3">
    <source>
        <dbReference type="RefSeq" id="XP_003738848.1"/>
    </source>
</evidence>
<reference evidence="3" key="1">
    <citation type="submission" date="2025-08" db="UniProtKB">
        <authorList>
            <consortium name="RefSeq"/>
        </authorList>
    </citation>
    <scope>IDENTIFICATION</scope>
</reference>
<dbReference type="RefSeq" id="XP_003738848.1">
    <property type="nucleotide sequence ID" value="XM_003738800.1"/>
</dbReference>
<feature type="domain" description="HAT C-terminal dimerisation" evidence="1">
    <location>
        <begin position="75"/>
        <end position="124"/>
    </location>
</feature>
<dbReference type="KEGG" id="goe:100906389"/>
<sequence>MRGEALETQVLLPPFVEKSSFDDLAGVLSFYEADLECSTCVVHEEYRRWNAKWTEVPEAARPAIDTLNQICPIIFPKMATLLQISAVLPVTTSSVERTFSVLRLLKTYQRSTMNEERLNGLTLMRIPPQVCVSPDEILDALALKPRRLDLVL</sequence>
<accession>A0AAJ6VVJ3</accession>
<dbReference type="InterPro" id="IPR052958">
    <property type="entry name" value="IFN-induced_PKR_regulator"/>
</dbReference>
<dbReference type="Proteomes" id="UP000694867">
    <property type="component" value="Unplaced"/>
</dbReference>
<keyword evidence="2" id="KW-1185">Reference proteome</keyword>
<dbReference type="Pfam" id="PF05699">
    <property type="entry name" value="Dimer_Tnp_hAT"/>
    <property type="match status" value="1"/>
</dbReference>
<gene>
    <name evidence="3" type="primary">LOC100906389</name>
</gene>
<evidence type="ECO:0000313" key="2">
    <source>
        <dbReference type="Proteomes" id="UP000694867"/>
    </source>
</evidence>
<dbReference type="InterPro" id="IPR008906">
    <property type="entry name" value="HATC_C_dom"/>
</dbReference>
<organism evidence="2 3">
    <name type="scientific">Galendromus occidentalis</name>
    <name type="common">western predatory mite</name>
    <dbReference type="NCBI Taxonomy" id="34638"/>
    <lineage>
        <taxon>Eukaryota</taxon>
        <taxon>Metazoa</taxon>
        <taxon>Ecdysozoa</taxon>
        <taxon>Arthropoda</taxon>
        <taxon>Chelicerata</taxon>
        <taxon>Arachnida</taxon>
        <taxon>Acari</taxon>
        <taxon>Parasitiformes</taxon>
        <taxon>Mesostigmata</taxon>
        <taxon>Gamasina</taxon>
        <taxon>Phytoseioidea</taxon>
        <taxon>Phytoseiidae</taxon>
        <taxon>Typhlodrominae</taxon>
        <taxon>Galendromus</taxon>
    </lineage>
</organism>
<dbReference type="AlphaFoldDB" id="A0AAJ6VVJ3"/>
<dbReference type="GO" id="GO:0046983">
    <property type="term" value="F:protein dimerization activity"/>
    <property type="evidence" value="ECO:0007669"/>
    <property type="project" value="InterPro"/>
</dbReference>
<name>A0AAJ6VVJ3_9ACAR</name>